<dbReference type="Proteomes" id="UP000766550">
    <property type="component" value="Unassembled WGS sequence"/>
</dbReference>
<dbReference type="EMBL" id="JAHQXF010000001">
    <property type="protein sequence ID" value="MBV0923937.1"/>
    <property type="molecule type" value="Genomic_DNA"/>
</dbReference>
<keyword evidence="1" id="KW-0812">Transmembrane</keyword>
<name>A0A8J8C360_9EURY</name>
<keyword evidence="3" id="KW-1185">Reference proteome</keyword>
<feature type="transmembrane region" description="Helical" evidence="1">
    <location>
        <begin position="231"/>
        <end position="254"/>
    </location>
</feature>
<feature type="transmembrane region" description="Helical" evidence="1">
    <location>
        <begin position="260"/>
        <end position="287"/>
    </location>
</feature>
<evidence type="ECO:0000256" key="1">
    <source>
        <dbReference type="SAM" id="Phobius"/>
    </source>
</evidence>
<evidence type="ECO:0000313" key="2">
    <source>
        <dbReference type="EMBL" id="MBV0923937.1"/>
    </source>
</evidence>
<dbReference type="PANTHER" id="PTHR20992:SF9">
    <property type="entry name" value="AT15442P-RELATED"/>
    <property type="match status" value="1"/>
</dbReference>
<dbReference type="InterPro" id="IPR005240">
    <property type="entry name" value="DUF389"/>
</dbReference>
<proteinExistence type="predicted"/>
<evidence type="ECO:0000313" key="3">
    <source>
        <dbReference type="Proteomes" id="UP000766550"/>
    </source>
</evidence>
<dbReference type="Pfam" id="PF04087">
    <property type="entry name" value="DUF389"/>
    <property type="match status" value="1"/>
</dbReference>
<dbReference type="RefSeq" id="WP_206674382.1">
    <property type="nucleotide sequence ID" value="NZ_JAHQXF010000001.1"/>
</dbReference>
<keyword evidence="1" id="KW-1133">Transmembrane helix</keyword>
<comment type="caution">
    <text evidence="2">The sequence shown here is derived from an EMBL/GenBank/DDBJ whole genome shotgun (WGS) entry which is preliminary data.</text>
</comment>
<organism evidence="2 3">
    <name type="scientific">Haloarcula limicola</name>
    <dbReference type="NCBI Taxonomy" id="1429915"/>
    <lineage>
        <taxon>Archaea</taxon>
        <taxon>Methanobacteriati</taxon>
        <taxon>Methanobacteriota</taxon>
        <taxon>Stenosarchaea group</taxon>
        <taxon>Halobacteria</taxon>
        <taxon>Halobacteriales</taxon>
        <taxon>Haloarculaceae</taxon>
        <taxon>Haloarcula</taxon>
    </lineage>
</organism>
<dbReference type="OrthoDB" id="275581at2157"/>
<protein>
    <submittedName>
        <fullName evidence="2">DUF389 domain-containing protein</fullName>
    </submittedName>
</protein>
<feature type="transmembrane region" description="Helical" evidence="1">
    <location>
        <begin position="163"/>
        <end position="185"/>
    </location>
</feature>
<feature type="transmembrane region" description="Helical" evidence="1">
    <location>
        <begin position="311"/>
        <end position="337"/>
    </location>
</feature>
<sequence length="422" mass="44684">MSEEHESEVASVLDDEGADYTALSEDGTTHVFAPVPTPAVGDVLDAIEERDVGSDAYSVVTRAEFAETPRLPDLQERYSSTVRTLSSQELRGKIREMQWPYQIYYVGTLLSVIAAAAGLLADLPALVIGSMIIAPQVSSALAVPAGTILGDWEMVTSSLRNQVLGLALGIAGAALFAVLLRQFGFVSPRMAVTNLELLGLRASPTLLSTIGAIVAGIVGAFGYTTEQSTSLIGVMVAAAIVPAVAAVGIGIAWSVPVFTYGAFLLLAVNLLAINIGATCTLVAMGYLPKWWQRDGPHLREFRRSLPSKDRVTVYAMLGLLLVAAAGTGALTGLNIAFAQDVERETEETLSQPAYDSLTLIDVQPAYGGPPETDEPVEVTVAVSRTANESYPDIAATLERGIERRTGQDVKVVVEFTGTRTAK</sequence>
<reference evidence="2 3" key="1">
    <citation type="submission" date="2021-06" db="EMBL/GenBank/DDBJ databases">
        <title>New haloarchaea isolates fom saline soil.</title>
        <authorList>
            <person name="Duran-Viseras A."/>
            <person name="Sanchez-Porro C.S."/>
            <person name="Ventosa A."/>
        </authorList>
    </citation>
    <scope>NUCLEOTIDE SEQUENCE [LARGE SCALE GENOMIC DNA]</scope>
    <source>
        <strain evidence="2 3">JCM 183640</strain>
    </source>
</reference>
<feature type="transmembrane region" description="Helical" evidence="1">
    <location>
        <begin position="127"/>
        <end position="151"/>
    </location>
</feature>
<accession>A0A8J8C360</accession>
<keyword evidence="1" id="KW-0472">Membrane</keyword>
<feature type="transmembrane region" description="Helical" evidence="1">
    <location>
        <begin position="205"/>
        <end position="224"/>
    </location>
</feature>
<dbReference type="AlphaFoldDB" id="A0A8J8C360"/>
<feature type="transmembrane region" description="Helical" evidence="1">
    <location>
        <begin position="103"/>
        <end position="121"/>
    </location>
</feature>
<gene>
    <name evidence="2" type="ORF">KTS45_06945</name>
</gene>
<dbReference type="PANTHER" id="PTHR20992">
    <property type="entry name" value="AT15442P-RELATED"/>
    <property type="match status" value="1"/>
</dbReference>